<keyword evidence="3" id="KW-1185">Reference proteome</keyword>
<evidence type="ECO:0000313" key="2">
    <source>
        <dbReference type="EMBL" id="KAK4652896.1"/>
    </source>
</evidence>
<gene>
    <name evidence="2" type="ORF">QC762_0077960</name>
</gene>
<evidence type="ECO:0000313" key="3">
    <source>
        <dbReference type="Proteomes" id="UP001323405"/>
    </source>
</evidence>
<reference evidence="2 3" key="1">
    <citation type="journal article" date="2023" name="bioRxiv">
        <title>High-quality genome assemblies of four members of thePodospora anserinaspecies complex.</title>
        <authorList>
            <person name="Ament-Velasquez S.L."/>
            <person name="Vogan A.A."/>
            <person name="Wallerman O."/>
            <person name="Hartmann F."/>
            <person name="Gautier V."/>
            <person name="Silar P."/>
            <person name="Giraud T."/>
            <person name="Johannesson H."/>
        </authorList>
    </citation>
    <scope>NUCLEOTIDE SEQUENCE [LARGE SCALE GENOMIC DNA]</scope>
    <source>
        <strain evidence="2 3">CBS 415.72m</strain>
    </source>
</reference>
<dbReference type="EMBL" id="JAFFHA010000007">
    <property type="protein sequence ID" value="KAK4652896.1"/>
    <property type="molecule type" value="Genomic_DNA"/>
</dbReference>
<feature type="region of interest" description="Disordered" evidence="1">
    <location>
        <begin position="75"/>
        <end position="122"/>
    </location>
</feature>
<evidence type="ECO:0000256" key="1">
    <source>
        <dbReference type="SAM" id="MobiDB-lite"/>
    </source>
</evidence>
<feature type="compositionally biased region" description="Polar residues" evidence="1">
    <location>
        <begin position="79"/>
        <end position="88"/>
    </location>
</feature>
<proteinExistence type="predicted"/>
<dbReference type="RefSeq" id="XP_062741871.1">
    <property type="nucleotide sequence ID" value="XM_062883859.1"/>
</dbReference>
<dbReference type="GeneID" id="87903578"/>
<comment type="caution">
    <text evidence="2">The sequence shown here is derived from an EMBL/GenBank/DDBJ whole genome shotgun (WGS) entry which is preliminary data.</text>
</comment>
<name>A0ABR0GAX5_9PEZI</name>
<sequence>MALAPIRIHTSNSSFEAIYLSTSFPFFKHTCEVSSLMLSQTNSFPFATSFENMSSSPAQFSKPPNELRLKFIEQCGSPERSSSRTASKQHLRSPSPSTMRRTRRRSSTTTAIPEVPQSQPQS</sequence>
<organism evidence="2 3">
    <name type="scientific">Podospora pseudocomata</name>
    <dbReference type="NCBI Taxonomy" id="2093779"/>
    <lineage>
        <taxon>Eukaryota</taxon>
        <taxon>Fungi</taxon>
        <taxon>Dikarya</taxon>
        <taxon>Ascomycota</taxon>
        <taxon>Pezizomycotina</taxon>
        <taxon>Sordariomycetes</taxon>
        <taxon>Sordariomycetidae</taxon>
        <taxon>Sordariales</taxon>
        <taxon>Podosporaceae</taxon>
        <taxon>Podospora</taxon>
    </lineage>
</organism>
<protein>
    <submittedName>
        <fullName evidence="2">Uncharacterized protein</fullName>
    </submittedName>
</protein>
<dbReference type="Proteomes" id="UP001323405">
    <property type="component" value="Unassembled WGS sequence"/>
</dbReference>
<accession>A0ABR0GAX5</accession>